<dbReference type="InterPro" id="IPR000160">
    <property type="entry name" value="GGDEF_dom"/>
</dbReference>
<dbReference type="RefSeq" id="WP_160554494.1">
    <property type="nucleotide sequence ID" value="NZ_CP047650.1"/>
</dbReference>
<dbReference type="Pfam" id="PF14827">
    <property type="entry name" value="dCache_3"/>
    <property type="match status" value="1"/>
</dbReference>
<evidence type="ECO:0000256" key="1">
    <source>
        <dbReference type="SAM" id="Phobius"/>
    </source>
</evidence>
<dbReference type="AlphaFoldDB" id="A0A857J9L0"/>
<dbReference type="EMBL" id="CP047650">
    <property type="protein sequence ID" value="QHJ00685.1"/>
    <property type="molecule type" value="Genomic_DNA"/>
</dbReference>
<accession>A0A857J9L0</accession>
<reference evidence="3 4" key="1">
    <citation type="submission" date="2020-01" db="EMBL/GenBank/DDBJ databases">
        <title>Genome sequencing of strain KACC 21265.</title>
        <authorList>
            <person name="Heo J."/>
            <person name="Kim S.-J."/>
            <person name="Kim J.-S."/>
            <person name="Hong S.-B."/>
            <person name="Kwon S.-W."/>
        </authorList>
    </citation>
    <scope>NUCLEOTIDE SEQUENCE [LARGE SCALE GENOMIC DNA]</scope>
    <source>
        <strain evidence="3 4">KACC 21265</strain>
    </source>
</reference>
<sequence>MANELEVAPPSAAWNALQRLKFAVAGRRIGRAQRPQSSERRLVFFLVPFLIAFQIGGFALVWLVNRRIAGDNIEDQLSSSTQVFAYAAGQRREYLKQATELVSKDQGFRAAVTNNSRRTVESALINQNARVGANLTVLTDLQGDMAGYAKAITRGYPTDFSGLTDETLASQVRDILPGGDGLSVLQLDAGSQILYQWVKAVVNTPEPVGYLTFGFQIDDQIATQFRQITNSEFVFFSRDGATEPWQERASSVGSEVQHALNAGLDRVTPEKPFANVRIGAADYRMMVVKLSSNYGQEVAVVVARPLDRVLGSFERLERVFAGLICFNVLLSAIAVYRGTRKIVAPLDQVAFQDSLTGLANRRLFELNLKLAAENLRSLGRGYALMVMDLNKFKAVNDTLGHAAGDQVLKEAAHRLHAVLRASDTVARLGGDEFAVLLVTADSAKAVEIAALMVERVRQPMTLADGKVVEVGVSIGIARAPDNGTDTTRLMQLADDAMYAAKVGRSGYSVTPLSAR</sequence>
<dbReference type="PROSITE" id="PS50887">
    <property type="entry name" value="GGDEF"/>
    <property type="match status" value="1"/>
</dbReference>
<name>A0A857J9L0_9BURK</name>
<evidence type="ECO:0000313" key="4">
    <source>
        <dbReference type="Proteomes" id="UP000464787"/>
    </source>
</evidence>
<dbReference type="CDD" id="cd01949">
    <property type="entry name" value="GGDEF"/>
    <property type="match status" value="1"/>
</dbReference>
<keyword evidence="1" id="KW-0812">Transmembrane</keyword>
<keyword evidence="4" id="KW-1185">Reference proteome</keyword>
<keyword evidence="1" id="KW-0472">Membrane</keyword>
<evidence type="ECO:0000313" key="3">
    <source>
        <dbReference type="EMBL" id="QHJ00685.1"/>
    </source>
</evidence>
<organism evidence="3 4">
    <name type="scientific">Xylophilus rhododendri</name>
    <dbReference type="NCBI Taxonomy" id="2697032"/>
    <lineage>
        <taxon>Bacteria</taxon>
        <taxon>Pseudomonadati</taxon>
        <taxon>Pseudomonadota</taxon>
        <taxon>Betaproteobacteria</taxon>
        <taxon>Burkholderiales</taxon>
        <taxon>Xylophilus</taxon>
    </lineage>
</organism>
<evidence type="ECO:0000259" key="2">
    <source>
        <dbReference type="PROSITE" id="PS50887"/>
    </source>
</evidence>
<dbReference type="PANTHER" id="PTHR46663">
    <property type="entry name" value="DIGUANYLATE CYCLASE DGCT-RELATED"/>
    <property type="match status" value="1"/>
</dbReference>
<dbReference type="SUPFAM" id="SSF55073">
    <property type="entry name" value="Nucleotide cyclase"/>
    <property type="match status" value="1"/>
</dbReference>
<dbReference type="InterPro" id="IPR029150">
    <property type="entry name" value="dCache_3"/>
</dbReference>
<dbReference type="InterPro" id="IPR052163">
    <property type="entry name" value="DGC-Regulatory_Protein"/>
</dbReference>
<dbReference type="GO" id="GO:0003824">
    <property type="term" value="F:catalytic activity"/>
    <property type="evidence" value="ECO:0007669"/>
    <property type="project" value="UniProtKB-ARBA"/>
</dbReference>
<dbReference type="InterPro" id="IPR043128">
    <property type="entry name" value="Rev_trsase/Diguanyl_cyclase"/>
</dbReference>
<dbReference type="SMART" id="SM00267">
    <property type="entry name" value="GGDEF"/>
    <property type="match status" value="1"/>
</dbReference>
<gene>
    <name evidence="3" type="ORF">GT347_23500</name>
</gene>
<dbReference type="Pfam" id="PF00990">
    <property type="entry name" value="GGDEF"/>
    <property type="match status" value="1"/>
</dbReference>
<dbReference type="NCBIfam" id="TIGR00254">
    <property type="entry name" value="GGDEF"/>
    <property type="match status" value="1"/>
</dbReference>
<feature type="transmembrane region" description="Helical" evidence="1">
    <location>
        <begin position="42"/>
        <end position="64"/>
    </location>
</feature>
<dbReference type="Proteomes" id="UP000464787">
    <property type="component" value="Chromosome"/>
</dbReference>
<proteinExistence type="predicted"/>
<dbReference type="Gene3D" id="3.30.70.270">
    <property type="match status" value="1"/>
</dbReference>
<dbReference type="PANTHER" id="PTHR46663:SF2">
    <property type="entry name" value="GGDEF DOMAIN-CONTAINING PROTEIN"/>
    <property type="match status" value="1"/>
</dbReference>
<dbReference type="FunFam" id="3.30.70.270:FF:000001">
    <property type="entry name" value="Diguanylate cyclase domain protein"/>
    <property type="match status" value="1"/>
</dbReference>
<feature type="domain" description="GGDEF" evidence="2">
    <location>
        <begin position="380"/>
        <end position="512"/>
    </location>
</feature>
<protein>
    <submittedName>
        <fullName evidence="3">Diguanylate cyclase</fullName>
    </submittedName>
</protein>
<keyword evidence="1" id="KW-1133">Transmembrane helix</keyword>
<dbReference type="InterPro" id="IPR029787">
    <property type="entry name" value="Nucleotide_cyclase"/>
</dbReference>
<dbReference type="KEGG" id="xyk:GT347_23500"/>